<evidence type="ECO:0000256" key="1">
    <source>
        <dbReference type="ARBA" id="ARBA00022553"/>
    </source>
</evidence>
<sequence length="117" mass="12798">MLLVDDDPNNNYALGAALGQKGIQVLSAPSGKDAIRLLEEVTGIDAVLMDIMMPGMDGLETIRRIRSNPRFEHLPIIAVTAKALDQDREDGLAAGATDYMKKPIDVKELLKKLQQLK</sequence>
<evidence type="ECO:0000313" key="6">
    <source>
        <dbReference type="Proteomes" id="UP000076927"/>
    </source>
</evidence>
<dbReference type="CDD" id="cd17546">
    <property type="entry name" value="REC_hyHK_CKI1_RcsC-like"/>
    <property type="match status" value="1"/>
</dbReference>
<evidence type="ECO:0000256" key="3">
    <source>
        <dbReference type="PROSITE-ProRule" id="PRU00169"/>
    </source>
</evidence>
<feature type="domain" description="Response regulatory" evidence="4">
    <location>
        <begin position="1"/>
        <end position="117"/>
    </location>
</feature>
<dbReference type="SUPFAM" id="SSF52172">
    <property type="entry name" value="CheY-like"/>
    <property type="match status" value="1"/>
</dbReference>
<protein>
    <recommendedName>
        <fullName evidence="4">Response regulatory domain-containing protein</fullName>
    </recommendedName>
</protein>
<keyword evidence="2" id="KW-0902">Two-component regulatory system</keyword>
<dbReference type="AlphaFoldDB" id="A0A172TIZ7"/>
<name>A0A172TIZ7_9BACL</name>
<evidence type="ECO:0000259" key="4">
    <source>
        <dbReference type="PROSITE" id="PS50110"/>
    </source>
</evidence>
<keyword evidence="6" id="KW-1185">Reference proteome</keyword>
<organism evidence="5 6">
    <name type="scientific">Paenibacillus swuensis</name>
    <dbReference type="NCBI Taxonomy" id="1178515"/>
    <lineage>
        <taxon>Bacteria</taxon>
        <taxon>Bacillati</taxon>
        <taxon>Bacillota</taxon>
        <taxon>Bacilli</taxon>
        <taxon>Bacillales</taxon>
        <taxon>Paenibacillaceae</taxon>
        <taxon>Paenibacillus</taxon>
    </lineage>
</organism>
<keyword evidence="1 3" id="KW-0597">Phosphoprotein</keyword>
<dbReference type="PANTHER" id="PTHR45339">
    <property type="entry name" value="HYBRID SIGNAL TRANSDUCTION HISTIDINE KINASE J"/>
    <property type="match status" value="1"/>
</dbReference>
<dbReference type="Gene3D" id="3.40.50.2300">
    <property type="match status" value="1"/>
</dbReference>
<dbReference type="EMBL" id="CP011388">
    <property type="protein sequence ID" value="ANE46936.1"/>
    <property type="molecule type" value="Genomic_DNA"/>
</dbReference>
<dbReference type="PROSITE" id="PS50110">
    <property type="entry name" value="RESPONSE_REGULATORY"/>
    <property type="match status" value="1"/>
</dbReference>
<dbReference type="PANTHER" id="PTHR45339:SF1">
    <property type="entry name" value="HYBRID SIGNAL TRANSDUCTION HISTIDINE KINASE J"/>
    <property type="match status" value="1"/>
</dbReference>
<evidence type="ECO:0000313" key="5">
    <source>
        <dbReference type="EMBL" id="ANE46936.1"/>
    </source>
</evidence>
<gene>
    <name evidence="5" type="ORF">SY83_12355</name>
</gene>
<dbReference type="Proteomes" id="UP000076927">
    <property type="component" value="Chromosome"/>
</dbReference>
<dbReference type="InterPro" id="IPR011006">
    <property type="entry name" value="CheY-like_superfamily"/>
</dbReference>
<dbReference type="GO" id="GO:0000160">
    <property type="term" value="P:phosphorelay signal transduction system"/>
    <property type="evidence" value="ECO:0007669"/>
    <property type="project" value="UniProtKB-KW"/>
</dbReference>
<evidence type="ECO:0000256" key="2">
    <source>
        <dbReference type="ARBA" id="ARBA00023012"/>
    </source>
</evidence>
<feature type="modified residue" description="4-aspartylphosphate" evidence="3">
    <location>
        <position position="50"/>
    </location>
</feature>
<dbReference type="KEGG" id="pswu:SY83_12355"/>
<dbReference type="Pfam" id="PF00072">
    <property type="entry name" value="Response_reg"/>
    <property type="match status" value="1"/>
</dbReference>
<reference evidence="5 6" key="1">
    <citation type="submission" date="2015-01" db="EMBL/GenBank/DDBJ databases">
        <title>Paenibacillus swuensis/DY6/whole genome sequencing.</title>
        <authorList>
            <person name="Kim M.K."/>
            <person name="Srinivasan S."/>
            <person name="Lee J.-J."/>
        </authorList>
    </citation>
    <scope>NUCLEOTIDE SEQUENCE [LARGE SCALE GENOMIC DNA]</scope>
    <source>
        <strain evidence="5 6">DY6</strain>
    </source>
</reference>
<dbReference type="STRING" id="1178515.SY83_12355"/>
<dbReference type="InterPro" id="IPR001789">
    <property type="entry name" value="Sig_transdc_resp-reg_receiver"/>
</dbReference>
<accession>A0A172TIZ7</accession>
<dbReference type="PATRIC" id="fig|1178515.4.peg.2466"/>
<dbReference type="SMART" id="SM00448">
    <property type="entry name" value="REC"/>
    <property type="match status" value="1"/>
</dbReference>
<proteinExistence type="predicted"/>